<dbReference type="GO" id="GO:0016810">
    <property type="term" value="F:hydrolase activity, acting on carbon-nitrogen (but not peptide) bonds"/>
    <property type="evidence" value="ECO:0007669"/>
    <property type="project" value="InterPro"/>
</dbReference>
<dbReference type="CDD" id="cd01300">
    <property type="entry name" value="YtcJ_like"/>
    <property type="match status" value="1"/>
</dbReference>
<dbReference type="Gene3D" id="3.10.310.70">
    <property type="match status" value="1"/>
</dbReference>
<gene>
    <name evidence="3" type="ordered locus">GNIT_0778</name>
</gene>
<feature type="domain" description="Amidohydrolase 3" evidence="2">
    <location>
        <begin position="72"/>
        <end position="558"/>
    </location>
</feature>
<feature type="chain" id="PRO_5003467606" evidence="1">
    <location>
        <begin position="26"/>
        <end position="560"/>
    </location>
</feature>
<name>G4QJ54_GLANF</name>
<dbReference type="PANTHER" id="PTHR22642">
    <property type="entry name" value="IMIDAZOLONEPROPIONASE"/>
    <property type="match status" value="1"/>
</dbReference>
<dbReference type="InterPro" id="IPR011059">
    <property type="entry name" value="Metal-dep_hydrolase_composite"/>
</dbReference>
<dbReference type="SUPFAM" id="SSF51338">
    <property type="entry name" value="Composite domain of metallo-dependent hydrolases"/>
    <property type="match status" value="1"/>
</dbReference>
<evidence type="ECO:0000259" key="2">
    <source>
        <dbReference type="Pfam" id="PF07969"/>
    </source>
</evidence>
<dbReference type="AlphaFoldDB" id="G4QJ54"/>
<reference evidence="3 4" key="1">
    <citation type="journal article" date="2011" name="J. Bacteriol.">
        <title>Complete genome sequence of seawater bacterium Glaciecola nitratireducens FR1064T.</title>
        <authorList>
            <person name="Bian F."/>
            <person name="Qin Q.L."/>
            <person name="Xie B.B."/>
            <person name="Shu Y.L."/>
            <person name="Zhang X.Y."/>
            <person name="Yu Y."/>
            <person name="Chen B."/>
            <person name="Chen X.L."/>
            <person name="Zhou B.C."/>
            <person name="Zhang Y.Z."/>
        </authorList>
    </citation>
    <scope>NUCLEOTIDE SEQUENCE [LARGE SCALE GENOMIC DNA]</scope>
    <source>
        <strain evidence="4">JCM 12485 / KCTC 12276 / FR1064</strain>
    </source>
</reference>
<evidence type="ECO:0000313" key="4">
    <source>
        <dbReference type="Proteomes" id="UP000009282"/>
    </source>
</evidence>
<dbReference type="eggNOG" id="COG1574">
    <property type="taxonomic scope" value="Bacteria"/>
</dbReference>
<organism evidence="3 4">
    <name type="scientific">Glaciecola nitratireducens (strain JCM 12485 / KCTC 12276 / FR1064)</name>
    <dbReference type="NCBI Taxonomy" id="1085623"/>
    <lineage>
        <taxon>Bacteria</taxon>
        <taxon>Pseudomonadati</taxon>
        <taxon>Pseudomonadota</taxon>
        <taxon>Gammaproteobacteria</taxon>
        <taxon>Alteromonadales</taxon>
        <taxon>Alteromonadaceae</taxon>
        <taxon>Brumicola</taxon>
    </lineage>
</organism>
<proteinExistence type="predicted"/>
<dbReference type="SUPFAM" id="SSF51556">
    <property type="entry name" value="Metallo-dependent hydrolases"/>
    <property type="match status" value="1"/>
</dbReference>
<evidence type="ECO:0000256" key="1">
    <source>
        <dbReference type="SAM" id="SignalP"/>
    </source>
</evidence>
<dbReference type="EMBL" id="CP003060">
    <property type="protein sequence ID" value="AEP28922.1"/>
    <property type="molecule type" value="Genomic_DNA"/>
</dbReference>
<dbReference type="RefSeq" id="WP_014107797.1">
    <property type="nucleotide sequence ID" value="NC_016041.1"/>
</dbReference>
<dbReference type="HOGENOM" id="CLU_009942_1_0_6"/>
<dbReference type="InterPro" id="IPR033932">
    <property type="entry name" value="YtcJ-like"/>
</dbReference>
<keyword evidence="4" id="KW-1185">Reference proteome</keyword>
<dbReference type="Gene3D" id="2.30.40.10">
    <property type="entry name" value="Urease, subunit C, domain 1"/>
    <property type="match status" value="1"/>
</dbReference>
<dbReference type="InterPro" id="IPR013108">
    <property type="entry name" value="Amidohydro_3"/>
</dbReference>
<feature type="signal peptide" evidence="1">
    <location>
        <begin position="1"/>
        <end position="25"/>
    </location>
</feature>
<protein>
    <submittedName>
        <fullName evidence="3">Putative metal-dependent amidohydrolase with the TIM-barrel fold protein</fullName>
    </submittedName>
</protein>
<evidence type="ECO:0000313" key="3">
    <source>
        <dbReference type="EMBL" id="AEP28922.1"/>
    </source>
</evidence>
<dbReference type="InterPro" id="IPR032466">
    <property type="entry name" value="Metal_Hydrolase"/>
</dbReference>
<accession>G4QJ54</accession>
<dbReference type="PANTHER" id="PTHR22642:SF2">
    <property type="entry name" value="PROTEIN LONG AFTER FAR-RED 3"/>
    <property type="match status" value="1"/>
</dbReference>
<dbReference type="Pfam" id="PF07969">
    <property type="entry name" value="Amidohydro_3"/>
    <property type="match status" value="1"/>
</dbReference>
<keyword evidence="3" id="KW-0378">Hydrolase</keyword>
<dbReference type="Gene3D" id="3.20.20.140">
    <property type="entry name" value="Metal-dependent hydrolases"/>
    <property type="match status" value="1"/>
</dbReference>
<dbReference type="KEGG" id="gni:GNIT_0778"/>
<dbReference type="Proteomes" id="UP000009282">
    <property type="component" value="Chromosome"/>
</dbReference>
<dbReference type="STRING" id="1085623.GNIT_0778"/>
<keyword evidence="1" id="KW-0732">Signal</keyword>
<sequence length="560" mass="61171">MKSMLKTLLRTSTLILALFSTSAFSLTFIENVKGYTLNQQGKLITFTNIAFEDEFIVGMNLTQEPGGIVTKIDGKGRVMLPGLIDAHGHILGLGQNLLEIDLRGTKSEDEAVKRVLEFVSAHALPKDSAKSTTTQWLIGRGWNQVLWSSNAFPSKESLDAALKDRPVVLSRVDGHAVWVNSAALKLAGIDANTPSPAGGEIVKDKNGQPTGVLIDNAESLVTKLIPAADVDQLSQQLNAASEHLLSLGITSVHDAGISKQVYDFYQQQAQSGELKFRIYAMIAATDPQINDMLAAGHITTKNDMLSIRSVKAYGDGALGSRGAALIEPYSDDKDNHGLLVTPQESLPSLFSQVLGANFQLNFHAIGDRANRLALQQFAKTFKTFPENTQRHRIEHAQVVAVEDIPLFKELGIIPSMQPTHATSDMNMAEDRIGKARLKGAYAWRTFLDQGSRIAFGSDFPVELANAFHGLHAAVTRQSSENEPKMGWIPEEKVSVEDALRGFTLDAAYAAFQEDKLGTLEVGKRADFIFIDRDIFTGPASDIRDTQVLETWINGQQVFAK</sequence>